<dbReference type="GO" id="GO:0048513">
    <property type="term" value="P:animal organ development"/>
    <property type="evidence" value="ECO:0007669"/>
    <property type="project" value="UniProtKB-ARBA"/>
</dbReference>
<dbReference type="EMBL" id="JAUCMV010000002">
    <property type="protein sequence ID" value="KAK0417415.1"/>
    <property type="molecule type" value="Genomic_DNA"/>
</dbReference>
<feature type="compositionally biased region" description="Low complexity" evidence="12">
    <location>
        <begin position="678"/>
        <end position="691"/>
    </location>
</feature>
<feature type="transmembrane region" description="Helical" evidence="13">
    <location>
        <begin position="941"/>
        <end position="964"/>
    </location>
</feature>
<dbReference type="InterPro" id="IPR001881">
    <property type="entry name" value="EGF-like_Ca-bd_dom"/>
</dbReference>
<sequence length="1069" mass="116010">MASSNSGVVLLLAVVLLAVGVRAMRVDPERIAARLRIEQEIEQDRLEKSGRSRRQLGATPKEISIQVTAPLFSSRLFEYGLEAGDSEVPQSLDVGKKITLKNPINFYGEDFFTVYILSNGGVGFDSSARSYRANVLPSKTRVIAPFWNRNDLRIGNGHVYYREVTSGRVLERGQSEIRYQYDKSVKALSCLLVTWDKMQPLGTDALPDDNTNTFQAAIFITTNGTYANFIYSNVGWTQGAEAGFNKGDGTEHFALPTSGTGNIMYLEEYGNTGIPGEWMFELAAEKVVRCKLGIKGDTCDEECAAGEWGADCAHCCHCADGGCHALTGECTTGTCAECWFGGNCQQKKEQCKSRQSAVCASSAISFTDYDRCGEPVQRCQCLAGYEGDGHIECRDVNECALPNTCHENAVCTNTPGRFFCQCQEGFSGDGVTECVASFLYPHENHQALPRHRNSKVAWQLKYPMLVFGKLREKISISTNGMITIDESGKVDAGEKLDDVEALGVAPFFAPIDISRGGQVTVAETTDSDVLTRATAAIVENGDDATFVATSVVVVTFINVTTAHSHGGNTFQALLVAGRNGRRENRTFAQLLYKDLPWSEGAEAGIMSADKTNSILLPGSGTEGIDQLSQLSNVRSPGVWLYRVDREEVFPCLQANLQPPYCDAESPTLVNQPRLFSITTPVPTTTETSTTSRHGPSSSTERRVKLPFEKSIDVKPVIVPGPPRTVSVSATVPTTRLATVTARPRPSFSAESTPHIPLVSIDPSDIENLPEDAFDVTFPPFVTVIPQIFSPSSAEARPKPHSGERKISVEAPVQSLLPPLTTHVSPSKTAKPTIALADDGAEETSVLSTAPHTEPIPKVSSSPSTSSTSSAVASSVVALPSSTQTQSNQPLFVFTTQKPKPLPTKPKLITSESTSSVTQPPTGRFDNANILDQELNTSTLGIIIPTSIVVVWLLIIVVIGSVVCCRRRRSTQKFAAMYGTNYQVRPLATGYQMRKDGTFTGSYEDHLEAAARLSSELGSYNQSGRVSIYGSYWNLSGATSPNSSTNLHTNTRQSRFTPYSNQRFAYNARY</sequence>
<evidence type="ECO:0000313" key="18">
    <source>
        <dbReference type="Proteomes" id="UP001175271"/>
    </source>
</evidence>
<dbReference type="PROSITE" id="PS51220">
    <property type="entry name" value="NIDO"/>
    <property type="match status" value="2"/>
</dbReference>
<dbReference type="AlphaFoldDB" id="A0AA39I412"/>
<evidence type="ECO:0000256" key="10">
    <source>
        <dbReference type="ARBA" id="ARBA00023180"/>
    </source>
</evidence>
<accession>A0AA39I412</accession>
<evidence type="ECO:0000256" key="11">
    <source>
        <dbReference type="PROSITE-ProRule" id="PRU00076"/>
    </source>
</evidence>
<dbReference type="InterPro" id="IPR051495">
    <property type="entry name" value="Epithelial_Barrier/Signaling"/>
</dbReference>
<feature type="region of interest" description="Disordered" evidence="12">
    <location>
        <begin position="791"/>
        <end position="866"/>
    </location>
</feature>
<evidence type="ECO:0000256" key="2">
    <source>
        <dbReference type="ARBA" id="ARBA00022536"/>
    </source>
</evidence>
<dbReference type="SMART" id="SM00181">
    <property type="entry name" value="EGF"/>
    <property type="match status" value="1"/>
</dbReference>
<evidence type="ECO:0008006" key="19">
    <source>
        <dbReference type="Google" id="ProtNLM"/>
    </source>
</evidence>
<dbReference type="GO" id="GO:0005509">
    <property type="term" value="F:calcium ion binding"/>
    <property type="evidence" value="ECO:0007669"/>
    <property type="project" value="InterPro"/>
</dbReference>
<evidence type="ECO:0000256" key="13">
    <source>
        <dbReference type="SAM" id="Phobius"/>
    </source>
</evidence>
<dbReference type="InterPro" id="IPR024731">
    <property type="entry name" value="NELL2-like_EGF"/>
</dbReference>
<feature type="chain" id="PRO_5041286896" description="EGF-like domain-containing protein" evidence="14">
    <location>
        <begin position="24"/>
        <end position="1069"/>
    </location>
</feature>
<evidence type="ECO:0000256" key="9">
    <source>
        <dbReference type="ARBA" id="ARBA00023157"/>
    </source>
</evidence>
<dbReference type="Proteomes" id="UP001175271">
    <property type="component" value="Unassembled WGS sequence"/>
</dbReference>
<dbReference type="Gene3D" id="2.170.300.10">
    <property type="entry name" value="Tie2 ligand-binding domain superfamily"/>
    <property type="match status" value="1"/>
</dbReference>
<evidence type="ECO:0000256" key="5">
    <source>
        <dbReference type="ARBA" id="ARBA00022737"/>
    </source>
</evidence>
<dbReference type="PROSITE" id="PS50026">
    <property type="entry name" value="EGF_3"/>
    <property type="match status" value="1"/>
</dbReference>
<name>A0AA39I412_9BILA</name>
<dbReference type="GO" id="GO:0071944">
    <property type="term" value="C:cell periphery"/>
    <property type="evidence" value="ECO:0007669"/>
    <property type="project" value="UniProtKB-ARBA"/>
</dbReference>
<protein>
    <recommendedName>
        <fullName evidence="19">EGF-like domain-containing protein</fullName>
    </recommendedName>
</protein>
<dbReference type="InterPro" id="IPR003886">
    <property type="entry name" value="NIDO_dom"/>
</dbReference>
<dbReference type="PROSITE" id="PS01187">
    <property type="entry name" value="EGF_CA"/>
    <property type="match status" value="1"/>
</dbReference>
<evidence type="ECO:0000256" key="1">
    <source>
        <dbReference type="ARBA" id="ARBA00004479"/>
    </source>
</evidence>
<evidence type="ECO:0000259" key="15">
    <source>
        <dbReference type="PROSITE" id="PS50026"/>
    </source>
</evidence>
<evidence type="ECO:0000313" key="17">
    <source>
        <dbReference type="EMBL" id="KAK0417415.1"/>
    </source>
</evidence>
<evidence type="ECO:0000256" key="3">
    <source>
        <dbReference type="ARBA" id="ARBA00022692"/>
    </source>
</evidence>
<dbReference type="GO" id="GO:0016020">
    <property type="term" value="C:membrane"/>
    <property type="evidence" value="ECO:0007669"/>
    <property type="project" value="UniProtKB-SubCell"/>
</dbReference>
<keyword evidence="6" id="KW-0106">Calcium</keyword>
<keyword evidence="8 13" id="KW-0472">Membrane</keyword>
<evidence type="ECO:0000256" key="14">
    <source>
        <dbReference type="SAM" id="SignalP"/>
    </source>
</evidence>
<keyword evidence="5" id="KW-0677">Repeat</keyword>
<dbReference type="CDD" id="cd00054">
    <property type="entry name" value="EGF_CA"/>
    <property type="match status" value="1"/>
</dbReference>
<dbReference type="Gene3D" id="2.10.25.10">
    <property type="entry name" value="Laminin"/>
    <property type="match status" value="1"/>
</dbReference>
<feature type="domain" description="EGF-like" evidence="15">
    <location>
        <begin position="395"/>
        <end position="435"/>
    </location>
</feature>
<dbReference type="InterPro" id="IPR000742">
    <property type="entry name" value="EGF"/>
</dbReference>
<evidence type="ECO:0000256" key="7">
    <source>
        <dbReference type="ARBA" id="ARBA00022989"/>
    </source>
</evidence>
<evidence type="ECO:0000259" key="16">
    <source>
        <dbReference type="PROSITE" id="PS51220"/>
    </source>
</evidence>
<dbReference type="PANTHER" id="PTHR13802">
    <property type="entry name" value="MUCIN 4-RELATED"/>
    <property type="match status" value="1"/>
</dbReference>
<proteinExistence type="predicted"/>
<dbReference type="GO" id="GO:0048731">
    <property type="term" value="P:system development"/>
    <property type="evidence" value="ECO:0007669"/>
    <property type="project" value="UniProtKB-ARBA"/>
</dbReference>
<organism evidence="17 18">
    <name type="scientific">Steinernema hermaphroditum</name>
    <dbReference type="NCBI Taxonomy" id="289476"/>
    <lineage>
        <taxon>Eukaryota</taxon>
        <taxon>Metazoa</taxon>
        <taxon>Ecdysozoa</taxon>
        <taxon>Nematoda</taxon>
        <taxon>Chromadorea</taxon>
        <taxon>Rhabditida</taxon>
        <taxon>Tylenchina</taxon>
        <taxon>Panagrolaimomorpha</taxon>
        <taxon>Strongyloidoidea</taxon>
        <taxon>Steinernematidae</taxon>
        <taxon>Steinernema</taxon>
    </lineage>
</organism>
<keyword evidence="3 13" id="KW-0812">Transmembrane</keyword>
<dbReference type="SMART" id="SM00179">
    <property type="entry name" value="EGF_CA"/>
    <property type="match status" value="1"/>
</dbReference>
<comment type="subcellular location">
    <subcellularLocation>
        <location evidence="1">Membrane</location>
        <topology evidence="1">Single-pass type I membrane protein</topology>
    </subcellularLocation>
</comment>
<evidence type="ECO:0000256" key="12">
    <source>
        <dbReference type="SAM" id="MobiDB-lite"/>
    </source>
</evidence>
<evidence type="ECO:0000256" key="8">
    <source>
        <dbReference type="ARBA" id="ARBA00023136"/>
    </source>
</evidence>
<dbReference type="GO" id="GO:0007160">
    <property type="term" value="P:cell-matrix adhesion"/>
    <property type="evidence" value="ECO:0007669"/>
    <property type="project" value="InterPro"/>
</dbReference>
<keyword evidence="18" id="KW-1185">Reference proteome</keyword>
<reference evidence="17" key="1">
    <citation type="submission" date="2023-06" db="EMBL/GenBank/DDBJ databases">
        <title>Genomic analysis of the entomopathogenic nematode Steinernema hermaphroditum.</title>
        <authorList>
            <person name="Schwarz E.M."/>
            <person name="Heppert J.K."/>
            <person name="Baniya A."/>
            <person name="Schwartz H.T."/>
            <person name="Tan C.-H."/>
            <person name="Antoshechkin I."/>
            <person name="Sternberg P.W."/>
            <person name="Goodrich-Blair H."/>
            <person name="Dillman A.R."/>
        </authorList>
    </citation>
    <scope>NUCLEOTIDE SEQUENCE</scope>
    <source>
        <strain evidence="17">PS9179</strain>
        <tissue evidence="17">Whole animal</tissue>
    </source>
</reference>
<keyword evidence="7 13" id="KW-1133">Transmembrane helix</keyword>
<dbReference type="PANTHER" id="PTHR13802:SF64">
    <property type="entry name" value="DENDRITE EXTENSION DEFECTIVE PROTEIN 1"/>
    <property type="match status" value="1"/>
</dbReference>
<gene>
    <name evidence="17" type="ORF">QR680_012996</name>
</gene>
<feature type="signal peptide" evidence="14">
    <location>
        <begin position="1"/>
        <end position="23"/>
    </location>
</feature>
<feature type="domain" description="NIDO" evidence="16">
    <location>
        <begin position="145"/>
        <end position="285"/>
    </location>
</feature>
<dbReference type="PROSITE" id="PS00010">
    <property type="entry name" value="ASX_HYDROXYL"/>
    <property type="match status" value="1"/>
</dbReference>
<dbReference type="InterPro" id="IPR000152">
    <property type="entry name" value="EGF-type_Asp/Asn_hydroxyl_site"/>
</dbReference>
<feature type="domain" description="NIDO" evidence="16">
    <location>
        <begin position="506"/>
        <end position="646"/>
    </location>
</feature>
<keyword evidence="9" id="KW-1015">Disulfide bond</keyword>
<dbReference type="FunFam" id="2.10.25.10:FF:000202">
    <property type="entry name" value="Multiple epidermal growth factor-like domains 8"/>
    <property type="match status" value="1"/>
</dbReference>
<comment type="caution">
    <text evidence="11">Lacks conserved residue(s) required for the propagation of feature annotation.</text>
</comment>
<dbReference type="PROSITE" id="PS01186">
    <property type="entry name" value="EGF_2"/>
    <property type="match status" value="1"/>
</dbReference>
<comment type="caution">
    <text evidence="17">The sequence shown here is derived from an EMBL/GenBank/DDBJ whole genome shotgun (WGS) entry which is preliminary data.</text>
</comment>
<keyword evidence="4 14" id="KW-0732">Signal</keyword>
<dbReference type="InterPro" id="IPR018097">
    <property type="entry name" value="EGF_Ca-bd_CS"/>
</dbReference>
<evidence type="ECO:0000256" key="4">
    <source>
        <dbReference type="ARBA" id="ARBA00022729"/>
    </source>
</evidence>
<feature type="region of interest" description="Disordered" evidence="12">
    <location>
        <begin position="678"/>
        <end position="702"/>
    </location>
</feature>
<evidence type="ECO:0000256" key="6">
    <source>
        <dbReference type="ARBA" id="ARBA00022837"/>
    </source>
</evidence>
<dbReference type="Pfam" id="PF12947">
    <property type="entry name" value="EGF_3"/>
    <property type="match status" value="1"/>
</dbReference>
<dbReference type="SMART" id="SM00539">
    <property type="entry name" value="NIDO"/>
    <property type="match status" value="2"/>
</dbReference>
<dbReference type="Pfam" id="PF06119">
    <property type="entry name" value="NIDO"/>
    <property type="match status" value="2"/>
</dbReference>
<feature type="compositionally biased region" description="Basic and acidic residues" evidence="12">
    <location>
        <begin position="795"/>
        <end position="807"/>
    </location>
</feature>
<keyword evidence="10" id="KW-0325">Glycoprotein</keyword>
<dbReference type="SUPFAM" id="SSF57196">
    <property type="entry name" value="EGF/Laminin"/>
    <property type="match status" value="1"/>
</dbReference>
<keyword evidence="2 11" id="KW-0245">EGF-like domain</keyword>